<evidence type="ECO:0000256" key="2">
    <source>
        <dbReference type="ARBA" id="ARBA00022676"/>
    </source>
</evidence>
<dbReference type="GO" id="GO:0016760">
    <property type="term" value="F:cellulose synthase (UDP-forming) activity"/>
    <property type="evidence" value="ECO:0007669"/>
    <property type="project" value="InterPro"/>
</dbReference>
<dbReference type="Gene3D" id="3.90.550.10">
    <property type="entry name" value="Spore Coat Polysaccharide Biosynthesis Protein SpsA, Chain A"/>
    <property type="match status" value="2"/>
</dbReference>
<dbReference type="GO" id="GO:0012505">
    <property type="term" value="C:endomembrane system"/>
    <property type="evidence" value="ECO:0007669"/>
    <property type="project" value="UniProtKB-SubCell"/>
</dbReference>
<feature type="transmembrane region" description="Helical" evidence="7">
    <location>
        <begin position="570"/>
        <end position="592"/>
    </location>
</feature>
<keyword evidence="2" id="KW-0328">Glycosyltransferase</keyword>
<feature type="transmembrane region" description="Helical" evidence="7">
    <location>
        <begin position="599"/>
        <end position="618"/>
    </location>
</feature>
<sequence>MGSSRLAVVRLLAVVAVAFGLVYIGWRWTGTVAWDAWWIAVPLVLAETYSLGETVLYSLTMWNARRRPPAPPAPEGLSVDVFVTTYNEPVDLVLRTAIAARDMTYPHATWILDDGDRPELEVAASRVGVGYITRGPEWEGRPRFAKAGNVNNALFRTSGDLVAILDADQVPEPRFLDRVLGYFEDEEVAFVQTPQHFWNVPPSDPLGTQAELFYGPIQQGKDGWGAAFFCGSNAVLRREALMALGLTRFSRDARGAMRAALRAGRSRLQDLLSQLAVREPAAMPVAEQALAAVRRAEGQFRRGDVLAEITSELRSAFAAALVRAPAGPGPALAQASPEAHVPHETTPLPEDVAGELLAELDGVLERVDVARTDQALTINPLDTTTITEDMATAMHLHAMGWTSVYHREVLVHGLAPEDVGTALSQRLRWATGSMQVFFRDNPLLVRGLSLAQRLMYLGTMTSYLSGFAALVYLAAPVLFLTLGVFPLHADPALFFLHFLPFFVACQLLFQVSGTGSRGLWRGQQMSFALFPTWIAATLSGASAVFLGRHVAFSVTSKTKQATGAGYRHVLPQVVVTVVLLVASAVGVARMLAGEASAPATFLTLGWVAVDLALLSAALRAARYTGPGDSVTDPTPPSVALLAAQAVGDVLDGDDALPTTFDPTEVPLDLTVRHVPRSSPWPPSSVHPTSP</sequence>
<evidence type="ECO:0000256" key="6">
    <source>
        <dbReference type="ARBA" id="ARBA00023136"/>
    </source>
</evidence>
<dbReference type="Proteomes" id="UP000290517">
    <property type="component" value="Unassembled WGS sequence"/>
</dbReference>
<evidence type="ECO:0000313" key="9">
    <source>
        <dbReference type="EMBL" id="RXR31211.1"/>
    </source>
</evidence>
<dbReference type="InterPro" id="IPR029044">
    <property type="entry name" value="Nucleotide-diphossugar_trans"/>
</dbReference>
<feature type="transmembrane region" description="Helical" evidence="7">
    <location>
        <begin position="491"/>
        <end position="509"/>
    </location>
</feature>
<keyword evidence="6 7" id="KW-0472">Membrane</keyword>
<evidence type="ECO:0000256" key="1">
    <source>
        <dbReference type="ARBA" id="ARBA00004127"/>
    </source>
</evidence>
<name>A0A4Q1KMJ3_9CELL</name>
<feature type="transmembrane region" description="Helical" evidence="7">
    <location>
        <begin position="7"/>
        <end position="26"/>
    </location>
</feature>
<feature type="transmembrane region" description="Helical" evidence="7">
    <location>
        <begin position="530"/>
        <end position="550"/>
    </location>
</feature>
<evidence type="ECO:0000256" key="7">
    <source>
        <dbReference type="SAM" id="Phobius"/>
    </source>
</evidence>
<evidence type="ECO:0000313" key="8">
    <source>
        <dbReference type="EMBL" id="RXR27336.1"/>
    </source>
</evidence>
<dbReference type="OrthoDB" id="9806824at2"/>
<gene>
    <name evidence="8" type="ORF">EQW73_02585</name>
    <name evidence="9" type="ORF">EQW78_17050</name>
</gene>
<dbReference type="EMBL" id="SDJQ01000027">
    <property type="protein sequence ID" value="RXR31211.1"/>
    <property type="molecule type" value="Genomic_DNA"/>
</dbReference>
<dbReference type="SUPFAM" id="SSF53448">
    <property type="entry name" value="Nucleotide-diphospho-sugar transferases"/>
    <property type="match status" value="2"/>
</dbReference>
<evidence type="ECO:0000256" key="4">
    <source>
        <dbReference type="ARBA" id="ARBA00022692"/>
    </source>
</evidence>
<dbReference type="PANTHER" id="PTHR43867:SF2">
    <property type="entry name" value="CELLULOSE SYNTHASE CATALYTIC SUBUNIT A [UDP-FORMING]"/>
    <property type="match status" value="1"/>
</dbReference>
<protein>
    <submittedName>
        <fullName evidence="9">Glycosyltransferase</fullName>
    </submittedName>
</protein>
<evidence type="ECO:0000256" key="3">
    <source>
        <dbReference type="ARBA" id="ARBA00022679"/>
    </source>
</evidence>
<dbReference type="AlphaFoldDB" id="A0A4Q1KMJ3"/>
<reference evidence="10 11" key="1">
    <citation type="submission" date="2019-01" db="EMBL/GenBank/DDBJ databases">
        <title>Oerskovia turbata Genome sequencing and assembly.</title>
        <authorList>
            <person name="Dou T."/>
        </authorList>
    </citation>
    <scope>NUCLEOTIDE SEQUENCE [LARGE SCALE GENOMIC DNA]</scope>
    <source>
        <strain evidence="9 10">JCM12123</strain>
        <strain evidence="8 11">JCM3160</strain>
    </source>
</reference>
<comment type="subcellular location">
    <subcellularLocation>
        <location evidence="1">Endomembrane system</location>
        <topology evidence="1">Multi-pass membrane protein</topology>
    </subcellularLocation>
</comment>
<dbReference type="GO" id="GO:0030244">
    <property type="term" value="P:cellulose biosynthetic process"/>
    <property type="evidence" value="ECO:0007669"/>
    <property type="project" value="InterPro"/>
</dbReference>
<dbReference type="RefSeq" id="WP_084689922.1">
    <property type="nucleotide sequence ID" value="NZ_JOFV01000005.1"/>
</dbReference>
<proteinExistence type="predicted"/>
<dbReference type="Proteomes" id="UP000289805">
    <property type="component" value="Unassembled WGS sequence"/>
</dbReference>
<keyword evidence="3 9" id="KW-0808">Transferase</keyword>
<evidence type="ECO:0000313" key="11">
    <source>
        <dbReference type="Proteomes" id="UP000290517"/>
    </source>
</evidence>
<dbReference type="GO" id="GO:0005886">
    <property type="term" value="C:plasma membrane"/>
    <property type="evidence" value="ECO:0007669"/>
    <property type="project" value="TreeGrafter"/>
</dbReference>
<dbReference type="InterPro" id="IPR005150">
    <property type="entry name" value="Cellulose_synth"/>
</dbReference>
<dbReference type="STRING" id="1713.GCA_000718325_01143"/>
<dbReference type="EMBL" id="SDJR01000002">
    <property type="protein sequence ID" value="RXR27336.1"/>
    <property type="molecule type" value="Genomic_DNA"/>
</dbReference>
<evidence type="ECO:0000313" key="10">
    <source>
        <dbReference type="Proteomes" id="UP000289805"/>
    </source>
</evidence>
<evidence type="ECO:0000256" key="5">
    <source>
        <dbReference type="ARBA" id="ARBA00022989"/>
    </source>
</evidence>
<keyword evidence="11" id="KW-1185">Reference proteome</keyword>
<organism evidence="9 10">
    <name type="scientific">Oerskovia turbata</name>
    <dbReference type="NCBI Taxonomy" id="1713"/>
    <lineage>
        <taxon>Bacteria</taxon>
        <taxon>Bacillati</taxon>
        <taxon>Actinomycetota</taxon>
        <taxon>Actinomycetes</taxon>
        <taxon>Micrococcales</taxon>
        <taxon>Cellulomonadaceae</taxon>
        <taxon>Oerskovia</taxon>
    </lineage>
</organism>
<accession>A0A4Q1KMJ3</accession>
<dbReference type="CDD" id="cd06421">
    <property type="entry name" value="CESA_CelA_like"/>
    <property type="match status" value="1"/>
</dbReference>
<dbReference type="Pfam" id="PF03552">
    <property type="entry name" value="Cellulose_synt"/>
    <property type="match status" value="1"/>
</dbReference>
<dbReference type="PANTHER" id="PTHR43867">
    <property type="entry name" value="CELLULOSE SYNTHASE CATALYTIC SUBUNIT A [UDP-FORMING]"/>
    <property type="match status" value="1"/>
</dbReference>
<keyword evidence="4 7" id="KW-0812">Transmembrane</keyword>
<comment type="caution">
    <text evidence="9">The sequence shown here is derived from an EMBL/GenBank/DDBJ whole genome shotgun (WGS) entry which is preliminary data.</text>
</comment>
<dbReference type="InterPro" id="IPR050321">
    <property type="entry name" value="Glycosyltr_2/OpgH_subfam"/>
</dbReference>
<feature type="transmembrane region" description="Helical" evidence="7">
    <location>
        <begin position="463"/>
        <end position="485"/>
    </location>
</feature>
<keyword evidence="5 7" id="KW-1133">Transmembrane helix</keyword>